<evidence type="ECO:0000313" key="1">
    <source>
        <dbReference type="EMBL" id="KAF2633149.1"/>
    </source>
</evidence>
<accession>A0ACB6SIL5</accession>
<evidence type="ECO:0000313" key="2">
    <source>
        <dbReference type="Proteomes" id="UP000799754"/>
    </source>
</evidence>
<dbReference type="Proteomes" id="UP000799754">
    <property type="component" value="Unassembled WGS sequence"/>
</dbReference>
<dbReference type="EMBL" id="MU006701">
    <property type="protein sequence ID" value="KAF2633149.1"/>
    <property type="molecule type" value="Genomic_DNA"/>
</dbReference>
<sequence>MVMPIATDTHQLETYTPSIRDVQQVPLIMHLFIFLLPLALATATNIPWFTLPTCKPGNPGAVFYCSNANFDGDCVYRAANDACFAPPRAPQSIGPDKEGYCVLFEDRECKGSIIRFDPENLGLNRVTCPGIKTWPENLPKVGSMRCHADA</sequence>
<name>A0ACB6SIL5_9PLEO</name>
<keyword evidence="2" id="KW-1185">Reference proteome</keyword>
<organism evidence="1 2">
    <name type="scientific">Macroventuria anomochaeta</name>
    <dbReference type="NCBI Taxonomy" id="301207"/>
    <lineage>
        <taxon>Eukaryota</taxon>
        <taxon>Fungi</taxon>
        <taxon>Dikarya</taxon>
        <taxon>Ascomycota</taxon>
        <taxon>Pezizomycotina</taxon>
        <taxon>Dothideomycetes</taxon>
        <taxon>Pleosporomycetidae</taxon>
        <taxon>Pleosporales</taxon>
        <taxon>Pleosporineae</taxon>
        <taxon>Didymellaceae</taxon>
        <taxon>Macroventuria</taxon>
    </lineage>
</organism>
<gene>
    <name evidence="1" type="ORF">BU25DRAFT_103</name>
</gene>
<reference evidence="1" key="1">
    <citation type="journal article" date="2020" name="Stud. Mycol.">
        <title>101 Dothideomycetes genomes: a test case for predicting lifestyles and emergence of pathogens.</title>
        <authorList>
            <person name="Haridas S."/>
            <person name="Albert R."/>
            <person name="Binder M."/>
            <person name="Bloem J."/>
            <person name="Labutti K."/>
            <person name="Salamov A."/>
            <person name="Andreopoulos B."/>
            <person name="Baker S."/>
            <person name="Barry K."/>
            <person name="Bills G."/>
            <person name="Bluhm B."/>
            <person name="Cannon C."/>
            <person name="Castanera R."/>
            <person name="Culley D."/>
            <person name="Daum C."/>
            <person name="Ezra D."/>
            <person name="Gonzalez J."/>
            <person name="Henrissat B."/>
            <person name="Kuo A."/>
            <person name="Liang C."/>
            <person name="Lipzen A."/>
            <person name="Lutzoni F."/>
            <person name="Magnuson J."/>
            <person name="Mondo S."/>
            <person name="Nolan M."/>
            <person name="Ohm R."/>
            <person name="Pangilinan J."/>
            <person name="Park H.-J."/>
            <person name="Ramirez L."/>
            <person name="Alfaro M."/>
            <person name="Sun H."/>
            <person name="Tritt A."/>
            <person name="Yoshinaga Y."/>
            <person name="Zwiers L.-H."/>
            <person name="Turgeon B."/>
            <person name="Goodwin S."/>
            <person name="Spatafora J."/>
            <person name="Crous P."/>
            <person name="Grigoriev I."/>
        </authorList>
    </citation>
    <scope>NUCLEOTIDE SEQUENCE</scope>
    <source>
        <strain evidence="1">CBS 525.71</strain>
    </source>
</reference>
<protein>
    <submittedName>
        <fullName evidence="1">Uncharacterized protein</fullName>
    </submittedName>
</protein>
<proteinExistence type="predicted"/>
<comment type="caution">
    <text evidence="1">The sequence shown here is derived from an EMBL/GenBank/DDBJ whole genome shotgun (WGS) entry which is preliminary data.</text>
</comment>